<dbReference type="STRING" id="599839.J4I9R4"/>
<dbReference type="InterPro" id="IPR002509">
    <property type="entry name" value="NODB_dom"/>
</dbReference>
<dbReference type="PANTHER" id="PTHR10587:SF133">
    <property type="entry name" value="CHITIN DEACETYLASE 1-RELATED"/>
    <property type="match status" value="1"/>
</dbReference>
<dbReference type="OrthoDB" id="407355at2759"/>
<dbReference type="EMBL" id="HE797042">
    <property type="protein sequence ID" value="CCM01616.1"/>
    <property type="molecule type" value="Genomic_DNA"/>
</dbReference>
<dbReference type="AlphaFoldDB" id="J4I9R4"/>
<dbReference type="GO" id="GO:0098552">
    <property type="term" value="C:side of membrane"/>
    <property type="evidence" value="ECO:0007669"/>
    <property type="project" value="UniProtKB-KW"/>
</dbReference>
<dbReference type="Gene3D" id="3.20.20.370">
    <property type="entry name" value="Glycoside hydrolase/deacetylase"/>
    <property type="match status" value="1"/>
</dbReference>
<evidence type="ECO:0000256" key="1">
    <source>
        <dbReference type="ARBA" id="ARBA00001941"/>
    </source>
</evidence>
<evidence type="ECO:0000256" key="17">
    <source>
        <dbReference type="SAM" id="Phobius"/>
    </source>
</evidence>
<dbReference type="SUPFAM" id="SSF88713">
    <property type="entry name" value="Glycoside hydrolase/deacetylase"/>
    <property type="match status" value="1"/>
</dbReference>
<evidence type="ECO:0000256" key="7">
    <source>
        <dbReference type="ARBA" id="ARBA00023024"/>
    </source>
</evidence>
<evidence type="ECO:0000256" key="6">
    <source>
        <dbReference type="ARBA" id="ARBA00022801"/>
    </source>
</evidence>
<dbReference type="GO" id="GO:0004099">
    <property type="term" value="F:chitin deacetylase activity"/>
    <property type="evidence" value="ECO:0007669"/>
    <property type="project" value="UniProtKB-EC"/>
</dbReference>
<feature type="transmembrane region" description="Helical" evidence="17">
    <location>
        <begin position="216"/>
        <end position="236"/>
    </location>
</feature>
<evidence type="ECO:0000256" key="15">
    <source>
        <dbReference type="ARBA" id="ARBA00048494"/>
    </source>
</evidence>
<evidence type="ECO:0000256" key="9">
    <source>
        <dbReference type="ARBA" id="ARBA00023277"/>
    </source>
</evidence>
<evidence type="ECO:0000256" key="5">
    <source>
        <dbReference type="ARBA" id="ARBA00022723"/>
    </source>
</evidence>
<gene>
    <name evidence="19" type="ORF">FIBRA_03677</name>
</gene>
<feature type="region of interest" description="Disordered" evidence="16">
    <location>
        <begin position="150"/>
        <end position="212"/>
    </location>
</feature>
<reference evidence="19 20" key="1">
    <citation type="journal article" date="2012" name="Appl. Environ. Microbiol.">
        <title>Short-read sequencing for genomic analysis of the brown rot fungus Fibroporia radiculosa.</title>
        <authorList>
            <person name="Tang J.D."/>
            <person name="Perkins A.D."/>
            <person name="Sonstegard T.S."/>
            <person name="Schroeder S.G."/>
            <person name="Burgess S.C."/>
            <person name="Diehl S.V."/>
        </authorList>
    </citation>
    <scope>NUCLEOTIDE SEQUENCE [LARGE SCALE GENOMIC DNA]</scope>
    <source>
        <strain evidence="19 20">TFFH 294</strain>
    </source>
</reference>
<evidence type="ECO:0000256" key="3">
    <source>
        <dbReference type="ARBA" id="ARBA00022475"/>
    </source>
</evidence>
<dbReference type="GO" id="GO:0009272">
    <property type="term" value="P:fungal-type cell wall biogenesis"/>
    <property type="evidence" value="ECO:0007669"/>
    <property type="project" value="UniProtKB-ARBA"/>
</dbReference>
<dbReference type="Proteomes" id="UP000006352">
    <property type="component" value="Unassembled WGS sequence"/>
</dbReference>
<keyword evidence="7" id="KW-0146">Chitin degradation</keyword>
<dbReference type="RefSeq" id="XP_012180899.1">
    <property type="nucleotide sequence ID" value="XM_012325509.1"/>
</dbReference>
<dbReference type="InterPro" id="IPR050248">
    <property type="entry name" value="Polysacc_deacetylase_ArnD"/>
</dbReference>
<dbReference type="Pfam" id="PF01522">
    <property type="entry name" value="Polysacc_deac_1"/>
    <property type="match status" value="1"/>
</dbReference>
<keyword evidence="17" id="KW-0812">Transmembrane</keyword>
<sequence>MTTRTNEQVIAELGWTRKVLRDITGVTPIYWRPPFGDIDDRVRAISIAMNLKPIIWTRINATMDFDTNDWGMIGGSSTAISTLDKWNEIMNVEANISTGFIALEHDLFEQTVDLAVGYILPEALAHQPKFNMTPIVECLDMPLANAYLETNDNSTNPPPLTAYLANRTIPGTTPPAGSSNSTGSSGGNPSASGSSDGSSGGSPGSSEKSGASSMMAVGPALLTAALGVVGSVGAIFL</sequence>
<evidence type="ECO:0000256" key="10">
    <source>
        <dbReference type="ARBA" id="ARBA00023285"/>
    </source>
</evidence>
<feature type="compositionally biased region" description="Low complexity" evidence="16">
    <location>
        <begin position="170"/>
        <end position="197"/>
    </location>
</feature>
<dbReference type="GeneID" id="24096527"/>
<keyword evidence="12" id="KW-0961">Cell wall biogenesis/degradation</keyword>
<keyword evidence="20" id="KW-1185">Reference proteome</keyword>
<dbReference type="GO" id="GO:0046872">
    <property type="term" value="F:metal ion binding"/>
    <property type="evidence" value="ECO:0007669"/>
    <property type="project" value="UniProtKB-KW"/>
</dbReference>
<evidence type="ECO:0000256" key="4">
    <source>
        <dbReference type="ARBA" id="ARBA00022622"/>
    </source>
</evidence>
<keyword evidence="10" id="KW-0170">Cobalt</keyword>
<keyword evidence="6" id="KW-0378">Hydrolase</keyword>
<keyword evidence="3" id="KW-1003">Cell membrane</keyword>
<comment type="cofactor">
    <cofactor evidence="1">
        <name>Co(2+)</name>
        <dbReference type="ChEBI" id="CHEBI:48828"/>
    </cofactor>
</comment>
<feature type="domain" description="NodB homology" evidence="18">
    <location>
        <begin position="1"/>
        <end position="135"/>
    </location>
</feature>
<dbReference type="PROSITE" id="PS51677">
    <property type="entry name" value="NODB"/>
    <property type="match status" value="1"/>
</dbReference>
<dbReference type="HOGENOM" id="CLU_1170658_0_0_1"/>
<keyword evidence="4" id="KW-0325">Glycoprotein</keyword>
<protein>
    <recommendedName>
        <fullName evidence="14">chitin deacetylase</fullName>
        <ecNumber evidence="14">3.5.1.41</ecNumber>
    </recommendedName>
</protein>
<keyword evidence="8 17" id="KW-0472">Membrane</keyword>
<evidence type="ECO:0000256" key="12">
    <source>
        <dbReference type="ARBA" id="ARBA00023316"/>
    </source>
</evidence>
<keyword evidence="13" id="KW-0624">Polysaccharide degradation</keyword>
<proteinExistence type="predicted"/>
<evidence type="ECO:0000313" key="19">
    <source>
        <dbReference type="EMBL" id="CCM01616.1"/>
    </source>
</evidence>
<dbReference type="GO" id="GO:0005886">
    <property type="term" value="C:plasma membrane"/>
    <property type="evidence" value="ECO:0007669"/>
    <property type="project" value="UniProtKB-SubCell"/>
</dbReference>
<dbReference type="InParanoid" id="J4I9R4"/>
<name>J4I9R4_9APHY</name>
<comment type="subcellular location">
    <subcellularLocation>
        <location evidence="2">Cell membrane</location>
        <topology evidence="2">Lipid-anchor</topology>
        <topology evidence="2">GPI-anchor</topology>
    </subcellularLocation>
</comment>
<organism evidence="19 20">
    <name type="scientific">Fibroporia radiculosa</name>
    <dbReference type="NCBI Taxonomy" id="599839"/>
    <lineage>
        <taxon>Eukaryota</taxon>
        <taxon>Fungi</taxon>
        <taxon>Dikarya</taxon>
        <taxon>Basidiomycota</taxon>
        <taxon>Agaricomycotina</taxon>
        <taxon>Agaricomycetes</taxon>
        <taxon>Polyporales</taxon>
        <taxon>Fibroporiaceae</taxon>
        <taxon>Fibroporia</taxon>
    </lineage>
</organism>
<dbReference type="InterPro" id="IPR011330">
    <property type="entry name" value="Glyco_hydro/deAcase_b/a-brl"/>
</dbReference>
<evidence type="ECO:0000313" key="20">
    <source>
        <dbReference type="Proteomes" id="UP000006352"/>
    </source>
</evidence>
<dbReference type="GO" id="GO:0006032">
    <property type="term" value="P:chitin catabolic process"/>
    <property type="evidence" value="ECO:0007669"/>
    <property type="project" value="UniProtKB-KW"/>
</dbReference>
<dbReference type="GO" id="GO:0000272">
    <property type="term" value="P:polysaccharide catabolic process"/>
    <property type="evidence" value="ECO:0007669"/>
    <property type="project" value="UniProtKB-KW"/>
</dbReference>
<accession>J4I9R4</accession>
<dbReference type="GO" id="GO:0071555">
    <property type="term" value="P:cell wall organization"/>
    <property type="evidence" value="ECO:0007669"/>
    <property type="project" value="UniProtKB-KW"/>
</dbReference>
<evidence type="ECO:0000256" key="14">
    <source>
        <dbReference type="ARBA" id="ARBA00024056"/>
    </source>
</evidence>
<keyword evidence="17" id="KW-1133">Transmembrane helix</keyword>
<evidence type="ECO:0000256" key="16">
    <source>
        <dbReference type="SAM" id="MobiDB-lite"/>
    </source>
</evidence>
<keyword evidence="5" id="KW-0479">Metal-binding</keyword>
<evidence type="ECO:0000256" key="13">
    <source>
        <dbReference type="ARBA" id="ARBA00023326"/>
    </source>
</evidence>
<keyword evidence="11" id="KW-0449">Lipoprotein</keyword>
<evidence type="ECO:0000256" key="2">
    <source>
        <dbReference type="ARBA" id="ARBA00004609"/>
    </source>
</evidence>
<keyword evidence="4" id="KW-0336">GPI-anchor</keyword>
<evidence type="ECO:0000259" key="18">
    <source>
        <dbReference type="PROSITE" id="PS51677"/>
    </source>
</evidence>
<dbReference type="EC" id="3.5.1.41" evidence="14"/>
<evidence type="ECO:0000256" key="8">
    <source>
        <dbReference type="ARBA" id="ARBA00023136"/>
    </source>
</evidence>
<evidence type="ECO:0000256" key="11">
    <source>
        <dbReference type="ARBA" id="ARBA00023288"/>
    </source>
</evidence>
<dbReference type="PANTHER" id="PTHR10587">
    <property type="entry name" value="GLYCOSYL TRANSFERASE-RELATED"/>
    <property type="match status" value="1"/>
</dbReference>
<comment type="catalytic activity">
    <reaction evidence="15">
        <text>[(1-&gt;4)-N-acetyl-beta-D-glucosaminyl](n) + n H2O = chitosan + n acetate</text>
        <dbReference type="Rhea" id="RHEA:10464"/>
        <dbReference type="Rhea" id="RHEA-COMP:9593"/>
        <dbReference type="Rhea" id="RHEA-COMP:9597"/>
        <dbReference type="ChEBI" id="CHEBI:15377"/>
        <dbReference type="ChEBI" id="CHEBI:17029"/>
        <dbReference type="ChEBI" id="CHEBI:30089"/>
        <dbReference type="ChEBI" id="CHEBI:57704"/>
        <dbReference type="EC" id="3.5.1.41"/>
    </reaction>
    <physiologicalReaction direction="left-to-right" evidence="15">
        <dbReference type="Rhea" id="RHEA:10465"/>
    </physiologicalReaction>
</comment>
<keyword evidence="9" id="KW-0119">Carbohydrate metabolism</keyword>